<dbReference type="EnsemblPlants" id="OB05G11990.1">
    <property type="protein sequence ID" value="OB05G11990.1"/>
    <property type="gene ID" value="OB05G11990"/>
</dbReference>
<accession>J3M3M5</accession>
<evidence type="ECO:0000313" key="2">
    <source>
        <dbReference type="Proteomes" id="UP000006038"/>
    </source>
</evidence>
<reference evidence="1" key="2">
    <citation type="submission" date="2013-04" db="UniProtKB">
        <authorList>
            <consortium name="EnsemblPlants"/>
        </authorList>
    </citation>
    <scope>IDENTIFICATION</scope>
</reference>
<organism evidence="1">
    <name type="scientific">Oryza brachyantha</name>
    <name type="common">malo sina</name>
    <dbReference type="NCBI Taxonomy" id="4533"/>
    <lineage>
        <taxon>Eukaryota</taxon>
        <taxon>Viridiplantae</taxon>
        <taxon>Streptophyta</taxon>
        <taxon>Embryophyta</taxon>
        <taxon>Tracheophyta</taxon>
        <taxon>Spermatophyta</taxon>
        <taxon>Magnoliopsida</taxon>
        <taxon>Liliopsida</taxon>
        <taxon>Poales</taxon>
        <taxon>Poaceae</taxon>
        <taxon>BOP clade</taxon>
        <taxon>Oryzoideae</taxon>
        <taxon>Oryzeae</taxon>
        <taxon>Oryzinae</taxon>
        <taxon>Oryza</taxon>
    </lineage>
</organism>
<keyword evidence="2" id="KW-1185">Reference proteome</keyword>
<evidence type="ECO:0000313" key="1">
    <source>
        <dbReference type="EnsemblPlants" id="OB05G11990.1"/>
    </source>
</evidence>
<reference evidence="1" key="1">
    <citation type="journal article" date="2013" name="Nat. Commun.">
        <title>Whole-genome sequencing of Oryza brachyantha reveals mechanisms underlying Oryza genome evolution.</title>
        <authorList>
            <person name="Chen J."/>
            <person name="Huang Q."/>
            <person name="Gao D."/>
            <person name="Wang J."/>
            <person name="Lang Y."/>
            <person name="Liu T."/>
            <person name="Li B."/>
            <person name="Bai Z."/>
            <person name="Luis Goicoechea J."/>
            <person name="Liang C."/>
            <person name="Chen C."/>
            <person name="Zhang W."/>
            <person name="Sun S."/>
            <person name="Liao Y."/>
            <person name="Zhang X."/>
            <person name="Yang L."/>
            <person name="Song C."/>
            <person name="Wang M."/>
            <person name="Shi J."/>
            <person name="Liu G."/>
            <person name="Liu J."/>
            <person name="Zhou H."/>
            <person name="Zhou W."/>
            <person name="Yu Q."/>
            <person name="An N."/>
            <person name="Chen Y."/>
            <person name="Cai Q."/>
            <person name="Wang B."/>
            <person name="Liu B."/>
            <person name="Min J."/>
            <person name="Huang Y."/>
            <person name="Wu H."/>
            <person name="Li Z."/>
            <person name="Zhang Y."/>
            <person name="Yin Y."/>
            <person name="Song W."/>
            <person name="Jiang J."/>
            <person name="Jackson S.A."/>
            <person name="Wing R.A."/>
            <person name="Wang J."/>
            <person name="Chen M."/>
        </authorList>
    </citation>
    <scope>NUCLEOTIDE SEQUENCE [LARGE SCALE GENOMIC DNA]</scope>
    <source>
        <strain evidence="1">cv. IRGC 101232</strain>
    </source>
</reference>
<protein>
    <submittedName>
        <fullName evidence="1">Uncharacterized protein</fullName>
    </submittedName>
</protein>
<dbReference type="Gramene" id="OB05G11990.1">
    <property type="protein sequence ID" value="OB05G11990.1"/>
    <property type="gene ID" value="OB05G11990"/>
</dbReference>
<proteinExistence type="predicted"/>
<sequence>MRKKHITIDFAVFFFQNMLISLSALDSLIVLEGKITCFSYIYVLPFKTCHQFN</sequence>
<name>J3M3M5_ORYBR</name>
<dbReference type="AlphaFoldDB" id="J3M3M5"/>
<dbReference type="HOGENOM" id="CLU_3071909_0_0_1"/>
<dbReference type="Proteomes" id="UP000006038">
    <property type="component" value="Chromosome 5"/>
</dbReference>